<feature type="region of interest" description="Disordered" evidence="1">
    <location>
        <begin position="160"/>
        <end position="199"/>
    </location>
</feature>
<feature type="compositionally biased region" description="Basic and acidic residues" evidence="1">
    <location>
        <begin position="351"/>
        <end position="370"/>
    </location>
</feature>
<feature type="compositionally biased region" description="Basic and acidic residues" evidence="1">
    <location>
        <begin position="166"/>
        <end position="176"/>
    </location>
</feature>
<feature type="region of interest" description="Disordered" evidence="1">
    <location>
        <begin position="216"/>
        <end position="281"/>
    </location>
</feature>
<name>A0A6J4L7X3_9BACT</name>
<evidence type="ECO:0000313" key="2">
    <source>
        <dbReference type="EMBL" id="CAA9326286.1"/>
    </source>
</evidence>
<gene>
    <name evidence="2" type="ORF">AVDCRST_MAG40-1715</name>
</gene>
<feature type="compositionally biased region" description="Basic and acidic residues" evidence="1">
    <location>
        <begin position="1"/>
        <end position="10"/>
    </location>
</feature>
<feature type="compositionally biased region" description="Basic and acidic residues" evidence="1">
    <location>
        <begin position="238"/>
        <end position="247"/>
    </location>
</feature>
<dbReference type="EMBL" id="CADCTX010000532">
    <property type="protein sequence ID" value="CAA9326286.1"/>
    <property type="molecule type" value="Genomic_DNA"/>
</dbReference>
<feature type="non-terminal residue" evidence="2">
    <location>
        <position position="398"/>
    </location>
</feature>
<organism evidence="2">
    <name type="scientific">uncultured Gemmatimonadaceae bacterium</name>
    <dbReference type="NCBI Taxonomy" id="246130"/>
    <lineage>
        <taxon>Bacteria</taxon>
        <taxon>Pseudomonadati</taxon>
        <taxon>Gemmatimonadota</taxon>
        <taxon>Gemmatimonadia</taxon>
        <taxon>Gemmatimonadales</taxon>
        <taxon>Gemmatimonadaceae</taxon>
        <taxon>environmental samples</taxon>
    </lineage>
</organism>
<sequence length="398" mass="43029">ARAAAEDRDHRRGAHGARGRLPAQGAGIQQLQDVRGAPQGGRPRVERDEPQRVHLRHRRARAVLALRVLRPPVRQADGRRVPGAAARELGVDGRPLHAVPLPEQHQVPVARHGDGVPDGDHRGAEAAARHGALRQLRGAHHGGVRRRHRQALHDALQLQGVGAPAAHDEQGVDRRAGERRRHQARAEQRGVRQGRRGVGAELHLQVPALRRHRRAVRAHAAVRPGRAHAQRGHRGRRPRQEGSDPRGRAARAVRRAAQHGADGQVRGAAPGRGPRRGAQRGQAAAALGIVHRGRGRQPAVPVEEVLDVLPRGQRAVLPRDLPVELLARGGARPHAPVLAARRDLALGVQAREPRHDHRGDASGDGEHEAAEGGGPQGRGGRLPHRARLHLPDAQPRAR</sequence>
<feature type="compositionally biased region" description="Basic residues" evidence="1">
    <location>
        <begin position="248"/>
        <end position="257"/>
    </location>
</feature>
<feature type="compositionally biased region" description="Basic and acidic residues" evidence="1">
    <location>
        <begin position="43"/>
        <end position="52"/>
    </location>
</feature>
<feature type="region of interest" description="Disordered" evidence="1">
    <location>
        <begin position="1"/>
        <end position="52"/>
    </location>
</feature>
<proteinExistence type="predicted"/>
<reference evidence="2" key="1">
    <citation type="submission" date="2020-02" db="EMBL/GenBank/DDBJ databases">
        <authorList>
            <person name="Meier V. D."/>
        </authorList>
    </citation>
    <scope>NUCLEOTIDE SEQUENCE</scope>
    <source>
        <strain evidence="2">AVDCRST_MAG40</strain>
    </source>
</reference>
<feature type="region of interest" description="Disordered" evidence="1">
    <location>
        <begin position="349"/>
        <end position="398"/>
    </location>
</feature>
<dbReference type="AlphaFoldDB" id="A0A6J4L7X3"/>
<evidence type="ECO:0000256" key="1">
    <source>
        <dbReference type="SAM" id="MobiDB-lite"/>
    </source>
</evidence>
<protein>
    <submittedName>
        <fullName evidence="2">Amine oxidase, flavin-containing</fullName>
    </submittedName>
</protein>
<feature type="non-terminal residue" evidence="2">
    <location>
        <position position="1"/>
    </location>
</feature>
<feature type="compositionally biased region" description="Basic residues" evidence="1">
    <location>
        <begin position="225"/>
        <end position="237"/>
    </location>
</feature>
<feature type="compositionally biased region" description="Gly residues" evidence="1">
    <location>
        <begin position="371"/>
        <end position="380"/>
    </location>
</feature>
<accession>A0A6J4L7X3</accession>